<organism evidence="2">
    <name type="scientific">uncultured prokaryote</name>
    <dbReference type="NCBI Taxonomy" id="198431"/>
    <lineage>
        <taxon>unclassified sequences</taxon>
        <taxon>environmental samples</taxon>
    </lineage>
</organism>
<reference evidence="2" key="2">
    <citation type="journal article" date="2012" name="PLoS ONE">
        <title>A Deeply Branching Thermophilic Bacterium with an Ancient Acetyl-CoA Pathway Dominates a Subsurface Ecosystem.</title>
        <authorList>
            <person name="Takami H."/>
            <person name="Noguchi H."/>
            <person name="Takaki Y."/>
            <person name="Uchiyama I."/>
            <person name="Toyoda A."/>
            <person name="Nishi S."/>
            <person name="Chee G.-J."/>
            <person name="Arai W."/>
            <person name="Nunoura T."/>
            <person name="Itoh T."/>
            <person name="Hattori M."/>
            <person name="Takai K."/>
        </authorList>
    </citation>
    <scope>NUCLEOTIDE SEQUENCE</scope>
</reference>
<dbReference type="AlphaFoldDB" id="H5SKM4"/>
<dbReference type="InterPro" id="IPR011051">
    <property type="entry name" value="RmlC_Cupin_sf"/>
</dbReference>
<evidence type="ECO:0000256" key="1">
    <source>
        <dbReference type="SAM" id="MobiDB-lite"/>
    </source>
</evidence>
<gene>
    <name evidence="2" type="ORF">HGMM_F42E07C12</name>
</gene>
<feature type="region of interest" description="Disordered" evidence="1">
    <location>
        <begin position="190"/>
        <end position="221"/>
    </location>
</feature>
<reference evidence="2" key="1">
    <citation type="journal article" date="2005" name="Environ. Microbiol.">
        <title>Genetic and functional properties of uncultivated thermophilic crenarchaeotes from a subsurface gold mine as revealed by analysis of genome fragments.</title>
        <authorList>
            <person name="Nunoura T."/>
            <person name="Hirayama H."/>
            <person name="Takami H."/>
            <person name="Oida H."/>
            <person name="Nishi S."/>
            <person name="Shimamura S."/>
            <person name="Suzuki Y."/>
            <person name="Inagaki F."/>
            <person name="Takai K."/>
            <person name="Nealson K.H."/>
            <person name="Horikoshi K."/>
        </authorList>
    </citation>
    <scope>NUCLEOTIDE SEQUENCE</scope>
</reference>
<dbReference type="EMBL" id="AP011756">
    <property type="protein sequence ID" value="BAL56710.1"/>
    <property type="molecule type" value="Genomic_DNA"/>
</dbReference>
<protein>
    <submittedName>
        <fullName evidence="2">Hypothetical conserved protein</fullName>
    </submittedName>
</protein>
<dbReference type="SUPFAM" id="SSF51182">
    <property type="entry name" value="RmlC-like cupins"/>
    <property type="match status" value="1"/>
</dbReference>
<accession>H5SKM4</accession>
<sequence>MMFSAFAPGSPVLAQGYEGDPAPMPFPAAPPRADLVSRVLAERQVEKLPAGALFWRLERFASAPQVEEASGAYGLPFTDSAGGTWTATLGSSAGFADVGPLSPVVASAYLLRVTEVTGTRGSTSPVQRHPGTAAIYVLAGELCIRTAAGRTRIPAGQTGLAPAADTVLQTSSCGAEDLRALVLSVTDADRPFTSPAQFPQPVRAPQAPSRESPGYEPVDPH</sequence>
<dbReference type="Gene3D" id="2.60.120.10">
    <property type="entry name" value="Jelly Rolls"/>
    <property type="match status" value="1"/>
</dbReference>
<evidence type="ECO:0000313" key="2">
    <source>
        <dbReference type="EMBL" id="BAL56710.1"/>
    </source>
</evidence>
<proteinExistence type="predicted"/>
<name>H5SKM4_9ZZZZ</name>
<dbReference type="InterPro" id="IPR014710">
    <property type="entry name" value="RmlC-like_jellyroll"/>
</dbReference>